<evidence type="ECO:0000313" key="2">
    <source>
        <dbReference type="Proteomes" id="UP000472521"/>
    </source>
</evidence>
<organism evidence="1 2">
    <name type="scientific">Clostridium botulinum</name>
    <dbReference type="NCBI Taxonomy" id="1491"/>
    <lineage>
        <taxon>Bacteria</taxon>
        <taxon>Bacillati</taxon>
        <taxon>Bacillota</taxon>
        <taxon>Clostridia</taxon>
        <taxon>Eubacteriales</taxon>
        <taxon>Clostridiaceae</taxon>
        <taxon>Clostridium</taxon>
    </lineage>
</organism>
<sequence length="170" mass="18970">MKKILSILIVGILALGLVACGGFKQITKNEEKNKIYKSGEEALVKDENGKEVYSLKINGVKKADDFEYKKDFPESNRKQIIEVDYSYKNIAKADENKLEIHGADLKIMDSTGAMAEGSDMFPKQKPQKTPVGANCTVQAYYGLQNTSDKVRIVFSSDSYNTTIEFEVPVK</sequence>
<evidence type="ECO:0000313" key="1">
    <source>
        <dbReference type="EMBL" id="NFF03424.1"/>
    </source>
</evidence>
<dbReference type="AlphaFoldDB" id="A0A6B4TGX8"/>
<dbReference type="Proteomes" id="UP000472521">
    <property type="component" value="Unassembled WGS sequence"/>
</dbReference>
<comment type="caution">
    <text evidence="1">The sequence shown here is derived from an EMBL/GenBank/DDBJ whole genome shotgun (WGS) entry which is preliminary data.</text>
</comment>
<reference evidence="1 2" key="1">
    <citation type="submission" date="2019-04" db="EMBL/GenBank/DDBJ databases">
        <title>Genome sequencing of Clostridium botulinum Groups I-IV and Clostridium butyricum.</title>
        <authorList>
            <person name="Brunt J."/>
            <person name="Van Vliet A.H.M."/>
            <person name="Stringer S.C."/>
            <person name="Carter A.T."/>
            <person name="Peck M.W."/>
        </authorList>
    </citation>
    <scope>NUCLEOTIDE SEQUENCE [LARGE SCALE GENOMIC DNA]</scope>
    <source>
        <strain evidence="1 2">IFR 18/054</strain>
    </source>
</reference>
<dbReference type="EMBL" id="SWND01000013">
    <property type="protein sequence ID" value="NFF03424.1"/>
    <property type="molecule type" value="Genomic_DNA"/>
</dbReference>
<dbReference type="PROSITE" id="PS51257">
    <property type="entry name" value="PROKAR_LIPOPROTEIN"/>
    <property type="match status" value="1"/>
</dbReference>
<evidence type="ECO:0008006" key="3">
    <source>
        <dbReference type="Google" id="ProtNLM"/>
    </source>
</evidence>
<name>A0A6B4TGX8_CLOBO</name>
<proteinExistence type="predicted"/>
<accession>A0A6B4TGX8</accession>
<gene>
    <name evidence="1" type="ORF">FCV25_17060</name>
</gene>
<protein>
    <recommendedName>
        <fullName evidence="3">Lipoprotein</fullName>
    </recommendedName>
</protein>